<dbReference type="RefSeq" id="WP_246114772.1">
    <property type="nucleotide sequence ID" value="NZ_SJPW01000007.1"/>
</dbReference>
<evidence type="ECO:0000313" key="2">
    <source>
        <dbReference type="Proteomes" id="UP000318288"/>
    </source>
</evidence>
<protein>
    <submittedName>
        <fullName evidence="1">Uncharacterized protein</fullName>
    </submittedName>
</protein>
<proteinExistence type="predicted"/>
<dbReference type="AlphaFoldDB" id="A0A5C6EGT3"/>
<dbReference type="InterPro" id="IPR017850">
    <property type="entry name" value="Alkaline_phosphatase_core_sf"/>
</dbReference>
<name>A0A5C6EGT3_9BACT</name>
<dbReference type="Proteomes" id="UP000318288">
    <property type="component" value="Unassembled WGS sequence"/>
</dbReference>
<gene>
    <name evidence="1" type="ORF">Poly51_54570</name>
</gene>
<reference evidence="1 2" key="1">
    <citation type="submission" date="2019-02" db="EMBL/GenBank/DDBJ databases">
        <title>Deep-cultivation of Planctomycetes and their phenomic and genomic characterization uncovers novel biology.</title>
        <authorList>
            <person name="Wiegand S."/>
            <person name="Jogler M."/>
            <person name="Boedeker C."/>
            <person name="Pinto D."/>
            <person name="Vollmers J."/>
            <person name="Rivas-Marin E."/>
            <person name="Kohn T."/>
            <person name="Peeters S.H."/>
            <person name="Heuer A."/>
            <person name="Rast P."/>
            <person name="Oberbeckmann S."/>
            <person name="Bunk B."/>
            <person name="Jeske O."/>
            <person name="Meyerdierks A."/>
            <person name="Storesund J.E."/>
            <person name="Kallscheuer N."/>
            <person name="Luecker S."/>
            <person name="Lage O.M."/>
            <person name="Pohl T."/>
            <person name="Merkel B.J."/>
            <person name="Hornburger P."/>
            <person name="Mueller R.-W."/>
            <person name="Bruemmer F."/>
            <person name="Labrenz M."/>
            <person name="Spormann A.M."/>
            <person name="Op Den Camp H."/>
            <person name="Overmann J."/>
            <person name="Amann R."/>
            <person name="Jetten M.S.M."/>
            <person name="Mascher T."/>
            <person name="Medema M.H."/>
            <person name="Devos D.P."/>
            <person name="Kaster A.-K."/>
            <person name="Ovreas L."/>
            <person name="Rohde M."/>
            <person name="Galperin M.Y."/>
            <person name="Jogler C."/>
        </authorList>
    </citation>
    <scope>NUCLEOTIDE SEQUENCE [LARGE SCALE GENOMIC DNA]</scope>
    <source>
        <strain evidence="1 2">Poly51</strain>
    </source>
</reference>
<dbReference type="SUPFAM" id="SSF53649">
    <property type="entry name" value="Alkaline phosphatase-like"/>
    <property type="match status" value="1"/>
</dbReference>
<comment type="caution">
    <text evidence="1">The sequence shown here is derived from an EMBL/GenBank/DDBJ whole genome shotgun (WGS) entry which is preliminary data.</text>
</comment>
<evidence type="ECO:0000313" key="1">
    <source>
        <dbReference type="EMBL" id="TWU47655.1"/>
    </source>
</evidence>
<sequence length="73" mass="8316">MAGFFDDVAAAEAIRFDAPSSKAGKPFVLWLCMQVPHMDGKHMRLAKQEYLAKHDADKMPLPRTWNDDLEEKP</sequence>
<dbReference type="EMBL" id="SJPW01000007">
    <property type="protein sequence ID" value="TWU47655.1"/>
    <property type="molecule type" value="Genomic_DNA"/>
</dbReference>
<organism evidence="1 2">
    <name type="scientific">Rubripirellula tenax</name>
    <dbReference type="NCBI Taxonomy" id="2528015"/>
    <lineage>
        <taxon>Bacteria</taxon>
        <taxon>Pseudomonadati</taxon>
        <taxon>Planctomycetota</taxon>
        <taxon>Planctomycetia</taxon>
        <taxon>Pirellulales</taxon>
        <taxon>Pirellulaceae</taxon>
        <taxon>Rubripirellula</taxon>
    </lineage>
</organism>
<accession>A0A5C6EGT3</accession>
<dbReference type="Gene3D" id="3.40.720.10">
    <property type="entry name" value="Alkaline Phosphatase, subunit A"/>
    <property type="match status" value="1"/>
</dbReference>
<keyword evidence="2" id="KW-1185">Reference proteome</keyword>